<dbReference type="GO" id="GO:0016491">
    <property type="term" value="F:oxidoreductase activity"/>
    <property type="evidence" value="ECO:0007669"/>
    <property type="project" value="InterPro"/>
</dbReference>
<dbReference type="PANTHER" id="PTHR45033:SF3">
    <property type="entry name" value="DEHYDROGENASE, PUTATIVE (AFU_ORTHOLOGUE AFUA_2G13270)-RELATED"/>
    <property type="match status" value="1"/>
</dbReference>
<dbReference type="PANTHER" id="PTHR45033">
    <property type="match status" value="1"/>
</dbReference>
<dbReference type="OrthoDB" id="9787435at2"/>
<dbReference type="AlphaFoldDB" id="A0A516GDU1"/>
<name>A0A516GDU1_9MICO</name>
<dbReference type="SMART" id="SM00829">
    <property type="entry name" value="PKS_ER"/>
    <property type="match status" value="1"/>
</dbReference>
<dbReference type="EMBL" id="CP041616">
    <property type="protein sequence ID" value="QDO89694.1"/>
    <property type="molecule type" value="Genomic_DNA"/>
</dbReference>
<dbReference type="Gene3D" id="3.40.50.720">
    <property type="entry name" value="NAD(P)-binding Rossmann-like Domain"/>
    <property type="match status" value="1"/>
</dbReference>
<protein>
    <submittedName>
        <fullName evidence="2">Zinc-binding dehydrogenase</fullName>
    </submittedName>
</protein>
<dbReference type="InterPro" id="IPR020843">
    <property type="entry name" value="ER"/>
</dbReference>
<dbReference type="KEGG" id="orz:FNH13_16250"/>
<evidence type="ECO:0000313" key="3">
    <source>
        <dbReference type="Proteomes" id="UP000315395"/>
    </source>
</evidence>
<dbReference type="InterPro" id="IPR036291">
    <property type="entry name" value="NAD(P)-bd_dom_sf"/>
</dbReference>
<dbReference type="InterPro" id="IPR052711">
    <property type="entry name" value="Zinc_ADH-like"/>
</dbReference>
<dbReference type="Gene3D" id="3.90.180.10">
    <property type="entry name" value="Medium-chain alcohol dehydrogenases, catalytic domain"/>
    <property type="match status" value="1"/>
</dbReference>
<proteinExistence type="predicted"/>
<evidence type="ECO:0000259" key="1">
    <source>
        <dbReference type="SMART" id="SM00829"/>
    </source>
</evidence>
<gene>
    <name evidence="2" type="ORF">FNH13_16250</name>
</gene>
<dbReference type="Proteomes" id="UP000315395">
    <property type="component" value="Chromosome"/>
</dbReference>
<sequence>MSCSVPTRTPAPTEAAAAAGWWSDTLISVLAAYVAEFHPDNPLAGLVVADRPAPEAPEGWALVDVRAAALNHHDVWSLRGVGLKSEQLPMILGCDAAGVDQDGNEVLLHAVISSPGWIGEQTLDPRRSLLSERHQGTLAEQVVVPTANLVPKPSGLSFEEAACLPTAWLTAYKMLCINGGPPGSTVLVQGAGGGVASAAIALGSALGYRVWATSRDESRRQRALDLGADAVFESGQRLPERVDIVLETVGAATWSHSVSSLRPGGTVVIAGATSGDAPPRAELTRIFFQQMRVQGSTMGNLEQLQQVVRVVEQTGVRPLIDRVLPLSQAADGIAALHAGEVFGKVVLTP</sequence>
<dbReference type="SUPFAM" id="SSF50129">
    <property type="entry name" value="GroES-like"/>
    <property type="match status" value="1"/>
</dbReference>
<dbReference type="InterPro" id="IPR011032">
    <property type="entry name" value="GroES-like_sf"/>
</dbReference>
<dbReference type="Pfam" id="PF08240">
    <property type="entry name" value="ADH_N"/>
    <property type="match status" value="1"/>
</dbReference>
<reference evidence="2 3" key="1">
    <citation type="submission" date="2019-07" db="EMBL/GenBank/DDBJ databases">
        <title>complete genome sequencing of Ornithinimicrobium sp. H23M54.</title>
        <authorList>
            <person name="Bae J.-W."/>
            <person name="Lee S.-Y."/>
        </authorList>
    </citation>
    <scope>NUCLEOTIDE SEQUENCE [LARGE SCALE GENOMIC DNA]</scope>
    <source>
        <strain evidence="2 3">H23M54</strain>
    </source>
</reference>
<keyword evidence="3" id="KW-1185">Reference proteome</keyword>
<dbReference type="SUPFAM" id="SSF51735">
    <property type="entry name" value="NAD(P)-binding Rossmann-fold domains"/>
    <property type="match status" value="1"/>
</dbReference>
<evidence type="ECO:0000313" key="2">
    <source>
        <dbReference type="EMBL" id="QDO89694.1"/>
    </source>
</evidence>
<dbReference type="Pfam" id="PF00107">
    <property type="entry name" value="ADH_zinc_N"/>
    <property type="match status" value="1"/>
</dbReference>
<organism evidence="2 3">
    <name type="scientific">Ornithinimicrobium ciconiae</name>
    <dbReference type="NCBI Taxonomy" id="2594265"/>
    <lineage>
        <taxon>Bacteria</taxon>
        <taxon>Bacillati</taxon>
        <taxon>Actinomycetota</taxon>
        <taxon>Actinomycetes</taxon>
        <taxon>Micrococcales</taxon>
        <taxon>Ornithinimicrobiaceae</taxon>
        <taxon>Ornithinimicrobium</taxon>
    </lineage>
</organism>
<accession>A0A516GDU1</accession>
<dbReference type="InterPro" id="IPR013154">
    <property type="entry name" value="ADH-like_N"/>
</dbReference>
<dbReference type="InterPro" id="IPR013149">
    <property type="entry name" value="ADH-like_C"/>
</dbReference>
<feature type="domain" description="Enoyl reductase (ER)" evidence="1">
    <location>
        <begin position="41"/>
        <end position="347"/>
    </location>
</feature>